<feature type="domain" description="Peptidase M3A/M3B catalytic" evidence="10">
    <location>
        <begin position="273"/>
        <end position="735"/>
    </location>
</feature>
<keyword evidence="5 9" id="KW-0862">Zinc</keyword>
<dbReference type="PANTHER" id="PTHR11804:SF83">
    <property type="entry name" value="LD37516P"/>
    <property type="match status" value="1"/>
</dbReference>
<dbReference type="InterPro" id="IPR024079">
    <property type="entry name" value="MetalloPept_cat_dom_sf"/>
</dbReference>
<evidence type="ECO:0000256" key="8">
    <source>
        <dbReference type="ARBA" id="ARBA00026100"/>
    </source>
</evidence>
<dbReference type="KEGG" id="ehx:EMIHUDRAFT_316202"/>
<dbReference type="GO" id="GO:0006518">
    <property type="term" value="P:peptide metabolic process"/>
    <property type="evidence" value="ECO:0007669"/>
    <property type="project" value="TreeGrafter"/>
</dbReference>
<dbReference type="Gene3D" id="3.40.390.10">
    <property type="entry name" value="Collagenase (Catalytic Domain)"/>
    <property type="match status" value="1"/>
</dbReference>
<organism evidence="12 13">
    <name type="scientific">Emiliania huxleyi (strain CCMP1516)</name>
    <dbReference type="NCBI Taxonomy" id="280463"/>
    <lineage>
        <taxon>Eukaryota</taxon>
        <taxon>Haptista</taxon>
        <taxon>Haptophyta</taxon>
        <taxon>Prymnesiophyceae</taxon>
        <taxon>Isochrysidales</taxon>
        <taxon>Noelaerhabdaceae</taxon>
        <taxon>Emiliania</taxon>
    </lineage>
</organism>
<evidence type="ECO:0000259" key="11">
    <source>
        <dbReference type="Pfam" id="PF19310"/>
    </source>
</evidence>
<dbReference type="GO" id="GO:0006508">
    <property type="term" value="P:proteolysis"/>
    <property type="evidence" value="ECO:0007669"/>
    <property type="project" value="UniProtKB-KW"/>
</dbReference>
<dbReference type="GeneID" id="17264700"/>
<keyword evidence="4 9" id="KW-0378">Hydrolase</keyword>
<reference evidence="13" key="1">
    <citation type="journal article" date="2013" name="Nature">
        <title>Pan genome of the phytoplankton Emiliania underpins its global distribution.</title>
        <authorList>
            <person name="Read B.A."/>
            <person name="Kegel J."/>
            <person name="Klute M.J."/>
            <person name="Kuo A."/>
            <person name="Lefebvre S.C."/>
            <person name="Maumus F."/>
            <person name="Mayer C."/>
            <person name="Miller J."/>
            <person name="Monier A."/>
            <person name="Salamov A."/>
            <person name="Young J."/>
            <person name="Aguilar M."/>
            <person name="Claverie J.M."/>
            <person name="Frickenhaus S."/>
            <person name="Gonzalez K."/>
            <person name="Herman E.K."/>
            <person name="Lin Y.C."/>
            <person name="Napier J."/>
            <person name="Ogata H."/>
            <person name="Sarno A.F."/>
            <person name="Shmutz J."/>
            <person name="Schroeder D."/>
            <person name="de Vargas C."/>
            <person name="Verret F."/>
            <person name="von Dassow P."/>
            <person name="Valentin K."/>
            <person name="Van de Peer Y."/>
            <person name="Wheeler G."/>
            <person name="Dacks J.B."/>
            <person name="Delwiche C.F."/>
            <person name="Dyhrman S.T."/>
            <person name="Glockner G."/>
            <person name="John U."/>
            <person name="Richards T."/>
            <person name="Worden A.Z."/>
            <person name="Zhang X."/>
            <person name="Grigoriev I.V."/>
            <person name="Allen A.E."/>
            <person name="Bidle K."/>
            <person name="Borodovsky M."/>
            <person name="Bowler C."/>
            <person name="Brownlee C."/>
            <person name="Cock J.M."/>
            <person name="Elias M."/>
            <person name="Gladyshev V.N."/>
            <person name="Groth M."/>
            <person name="Guda C."/>
            <person name="Hadaegh A."/>
            <person name="Iglesias-Rodriguez M.D."/>
            <person name="Jenkins J."/>
            <person name="Jones B.M."/>
            <person name="Lawson T."/>
            <person name="Leese F."/>
            <person name="Lindquist E."/>
            <person name="Lobanov A."/>
            <person name="Lomsadze A."/>
            <person name="Malik S.B."/>
            <person name="Marsh M.E."/>
            <person name="Mackinder L."/>
            <person name="Mock T."/>
            <person name="Mueller-Roeber B."/>
            <person name="Pagarete A."/>
            <person name="Parker M."/>
            <person name="Probert I."/>
            <person name="Quesneville H."/>
            <person name="Raines C."/>
            <person name="Rensing S.A."/>
            <person name="Riano-Pachon D.M."/>
            <person name="Richier S."/>
            <person name="Rokitta S."/>
            <person name="Shiraiwa Y."/>
            <person name="Soanes D.M."/>
            <person name="van der Giezen M."/>
            <person name="Wahlund T.M."/>
            <person name="Williams B."/>
            <person name="Wilson W."/>
            <person name="Wolfe G."/>
            <person name="Wurch L.L."/>
        </authorList>
    </citation>
    <scope>NUCLEOTIDE SEQUENCE</scope>
</reference>
<dbReference type="HOGENOM" id="CLU_001805_4_1_1"/>
<keyword evidence="3 9" id="KW-0479">Metal-binding</keyword>
<dbReference type="GO" id="GO:0005829">
    <property type="term" value="C:cytosol"/>
    <property type="evidence" value="ECO:0007669"/>
    <property type="project" value="UniProtKB-ARBA"/>
</dbReference>
<comment type="cofactor">
    <cofactor evidence="9">
        <name>Zn(2+)</name>
        <dbReference type="ChEBI" id="CHEBI:29105"/>
    </cofactor>
    <text evidence="9">Binds 1 zinc ion.</text>
</comment>
<dbReference type="InterPro" id="IPR024080">
    <property type="entry name" value="Neurolysin/TOP_N"/>
</dbReference>
<dbReference type="InterPro" id="IPR024077">
    <property type="entry name" value="Neurolysin/TOP_dom2"/>
</dbReference>
<dbReference type="EC" id="3.4.24.70" evidence="8"/>
<evidence type="ECO:0000256" key="1">
    <source>
        <dbReference type="ARBA" id="ARBA00006040"/>
    </source>
</evidence>
<evidence type="ECO:0000313" key="13">
    <source>
        <dbReference type="Proteomes" id="UP000013827"/>
    </source>
</evidence>
<dbReference type="Proteomes" id="UP000013827">
    <property type="component" value="Unassembled WGS sequence"/>
</dbReference>
<dbReference type="RefSeq" id="XP_005771585.1">
    <property type="nucleotide sequence ID" value="XM_005771528.1"/>
</dbReference>
<dbReference type="FunFam" id="3.40.390.10:FF:000009">
    <property type="entry name" value="Oligopeptidase A"/>
    <property type="match status" value="1"/>
</dbReference>
<dbReference type="GO" id="GO:0004222">
    <property type="term" value="F:metalloendopeptidase activity"/>
    <property type="evidence" value="ECO:0007669"/>
    <property type="project" value="UniProtKB-EC"/>
</dbReference>
<dbReference type="PANTHER" id="PTHR11804">
    <property type="entry name" value="PROTEASE M3 THIMET OLIGOPEPTIDASE-RELATED"/>
    <property type="match status" value="1"/>
</dbReference>
<dbReference type="AlphaFoldDB" id="A0A0D3J6M1"/>
<keyword evidence="6 9" id="KW-0482">Metalloprotease</keyword>
<dbReference type="InterPro" id="IPR045090">
    <property type="entry name" value="Pept_M3A_M3B"/>
</dbReference>
<evidence type="ECO:0000256" key="7">
    <source>
        <dbReference type="ARBA" id="ARBA00024603"/>
    </source>
</evidence>
<dbReference type="Pfam" id="PF01432">
    <property type="entry name" value="Peptidase_M3"/>
    <property type="match status" value="1"/>
</dbReference>
<proteinExistence type="inferred from homology"/>
<dbReference type="PaxDb" id="2903-EOD19156"/>
<dbReference type="STRING" id="2903.R1E809"/>
<protein>
    <recommendedName>
        <fullName evidence="8">oligopeptidase A</fullName>
        <ecNumber evidence="8">3.4.24.70</ecNumber>
    </recommendedName>
</protein>
<reference evidence="12" key="2">
    <citation type="submission" date="2024-10" db="UniProtKB">
        <authorList>
            <consortium name="EnsemblProtists"/>
        </authorList>
    </citation>
    <scope>IDENTIFICATION</scope>
</reference>
<name>A0A0D3J6M1_EMIH1</name>
<dbReference type="CDD" id="cd06456">
    <property type="entry name" value="M3A_DCP"/>
    <property type="match status" value="1"/>
</dbReference>
<comment type="similarity">
    <text evidence="1 9">Belongs to the peptidase M3 family.</text>
</comment>
<dbReference type="InterPro" id="IPR001567">
    <property type="entry name" value="Pept_M3A_M3B_dom"/>
</dbReference>
<dbReference type="GO" id="GO:0046872">
    <property type="term" value="F:metal ion binding"/>
    <property type="evidence" value="ECO:0007669"/>
    <property type="project" value="UniProtKB-UniRule"/>
</dbReference>
<dbReference type="Pfam" id="PF19310">
    <property type="entry name" value="TOP_N"/>
    <property type="match status" value="1"/>
</dbReference>
<feature type="domain" description="Oligopeptidase A N-terminal" evidence="11">
    <location>
        <begin position="72"/>
        <end position="192"/>
    </location>
</feature>
<dbReference type="Gene3D" id="1.20.1050.40">
    <property type="entry name" value="Endopeptidase. Chain P, domain 1"/>
    <property type="match status" value="1"/>
</dbReference>
<evidence type="ECO:0000256" key="3">
    <source>
        <dbReference type="ARBA" id="ARBA00022723"/>
    </source>
</evidence>
<dbReference type="InterPro" id="IPR034005">
    <property type="entry name" value="M3A_DCP"/>
</dbReference>
<dbReference type="EnsemblProtists" id="EOD19156">
    <property type="protein sequence ID" value="EOD19156"/>
    <property type="gene ID" value="EMIHUDRAFT_316202"/>
</dbReference>
<evidence type="ECO:0000313" key="12">
    <source>
        <dbReference type="EnsemblProtists" id="EOD19156"/>
    </source>
</evidence>
<comment type="catalytic activity">
    <reaction evidence="7">
        <text>Hydrolysis of oligopeptides, with broad specificity. Gly or Ala commonly occur as P1 or P1' residues, but more distant residues are also important, as is shown by the fact that Z-Gly-Pro-Gly-|-Gly-Pro-Ala is cleaved, but not Z-(Gly)(5).</text>
        <dbReference type="EC" id="3.4.24.70"/>
    </reaction>
</comment>
<sequence length="737" mass="81517">MRREERVDHIRRREEVPHEVRRHAARDGKGVRAVARRQPAEQLILLPSLGSESLPLFSAIEAVHVKDAVSGALSSMESEFESLESRLQQSGDVSYSAVIEELEKLEAPVEYSWGVVNHLMGVKNSDELRAAHGEVQGEVVKTTTKLSQSEAVFKALEALEKDGSLEPAQQRIVQSSLSSMRLSGVGLQGEEKERFNANRIRLSELSTAFSNNLLDATKAFSLTLTEPAQVDGLPPSALALAASRAAEEGEEGATAESGPWRLGLDMPSYLPAMKFLRDRSVREALYRAFVTRAGEVNAPLIRQILQIKQEQASILGFGSYAEVSIERKMAPSVEAVYDLTEMLLAKAYPAAQKELQQLTEFATANGFDGAALALWDVSFWSERLSEHTFGFEQDRPLAPPPREELRPYFALDNVLDGLFGLCRRLYGVEIVRSDGEAEVWHADVGFFKVLDEASGEHLASFFLDPYARPENKRGGAWMGVCVGRSKVLDRKPVAYLTCNGSPPVDGKPSLMTFDEVTTLFHETGHGLQHMLTKVAHAPAAGISGVEWDAVELPSQFMENWCYDPATVYDAGMAKHYETGEPLPRDLFGKLCEQRTFQAGMGMIRQLMFGALDMRLHHTYDPRGEQTPFELQHELAERYAVLPPLPDDRFLCSFGHIFAGGYSAGYYSYKWAEVLSADAFAAFEEAGLDDEQAVREVGRRFRDTVLALGGGTAPSDVFRAFRGRDPSPEPLLRHSGLA</sequence>
<dbReference type="InterPro" id="IPR045666">
    <property type="entry name" value="OpdA_N"/>
</dbReference>
<evidence type="ECO:0000256" key="2">
    <source>
        <dbReference type="ARBA" id="ARBA00022670"/>
    </source>
</evidence>
<dbReference type="Gene3D" id="1.10.1370.10">
    <property type="entry name" value="Neurolysin, domain 3"/>
    <property type="match status" value="1"/>
</dbReference>
<evidence type="ECO:0000256" key="9">
    <source>
        <dbReference type="RuleBase" id="RU003435"/>
    </source>
</evidence>
<evidence type="ECO:0000256" key="4">
    <source>
        <dbReference type="ARBA" id="ARBA00022801"/>
    </source>
</evidence>
<keyword evidence="13" id="KW-1185">Reference proteome</keyword>
<evidence type="ECO:0000256" key="6">
    <source>
        <dbReference type="ARBA" id="ARBA00023049"/>
    </source>
</evidence>
<evidence type="ECO:0000256" key="5">
    <source>
        <dbReference type="ARBA" id="ARBA00022833"/>
    </source>
</evidence>
<dbReference type="eggNOG" id="KOG2089">
    <property type="taxonomic scope" value="Eukaryota"/>
</dbReference>
<accession>A0A0D3J6M1</accession>
<keyword evidence="2 9" id="KW-0645">Protease</keyword>
<dbReference type="SUPFAM" id="SSF55486">
    <property type="entry name" value="Metalloproteases ('zincins'), catalytic domain"/>
    <property type="match status" value="1"/>
</dbReference>
<evidence type="ECO:0000259" key="10">
    <source>
        <dbReference type="Pfam" id="PF01432"/>
    </source>
</evidence>